<name>A0A6L9W6X1_9ACTN</name>
<dbReference type="EMBL" id="JAAGWG010000025">
    <property type="protein sequence ID" value="NEK87171.1"/>
    <property type="molecule type" value="Genomic_DNA"/>
</dbReference>
<sequence>MSSSARPVGPAAPRRPRVGRRGALTYAPGEPVRDAIRPAARAAAPARTAQRPPMTAADARTVPGISHLEAAQ</sequence>
<feature type="compositionally biased region" description="Low complexity" evidence="1">
    <location>
        <begin position="37"/>
        <end position="57"/>
    </location>
</feature>
<gene>
    <name evidence="2" type="ORF">GCU60_15625</name>
</gene>
<dbReference type="Proteomes" id="UP000479241">
    <property type="component" value="Unassembled WGS sequence"/>
</dbReference>
<evidence type="ECO:0000256" key="1">
    <source>
        <dbReference type="SAM" id="MobiDB-lite"/>
    </source>
</evidence>
<feature type="compositionally biased region" description="Low complexity" evidence="1">
    <location>
        <begin position="1"/>
        <end position="12"/>
    </location>
</feature>
<evidence type="ECO:0000313" key="2">
    <source>
        <dbReference type="EMBL" id="NEK87171.1"/>
    </source>
</evidence>
<comment type="caution">
    <text evidence="2">The sequence shown here is derived from an EMBL/GenBank/DDBJ whole genome shotgun (WGS) entry which is preliminary data.</text>
</comment>
<proteinExistence type="predicted"/>
<protein>
    <submittedName>
        <fullName evidence="2">Uncharacterized protein</fullName>
    </submittedName>
</protein>
<organism evidence="2 3">
    <name type="scientific">Blastococcus saxobsidens</name>
    <dbReference type="NCBI Taxonomy" id="138336"/>
    <lineage>
        <taxon>Bacteria</taxon>
        <taxon>Bacillati</taxon>
        <taxon>Actinomycetota</taxon>
        <taxon>Actinomycetes</taxon>
        <taxon>Geodermatophilales</taxon>
        <taxon>Geodermatophilaceae</taxon>
        <taxon>Blastococcus</taxon>
    </lineage>
</organism>
<accession>A0A6L9W6X1</accession>
<feature type="region of interest" description="Disordered" evidence="1">
    <location>
        <begin position="1"/>
        <end position="72"/>
    </location>
</feature>
<dbReference type="AlphaFoldDB" id="A0A6L9W6X1"/>
<dbReference type="RefSeq" id="WP_163206862.1">
    <property type="nucleotide sequence ID" value="NZ_JAAGWG010000025.1"/>
</dbReference>
<reference evidence="2 3" key="1">
    <citation type="submission" date="2019-12" db="EMBL/GenBank/DDBJ databases">
        <title>the WGS of Blastococcus saxobsidens 67B17.</title>
        <authorList>
            <person name="Jiang Z."/>
        </authorList>
    </citation>
    <scope>NUCLEOTIDE SEQUENCE [LARGE SCALE GENOMIC DNA]</scope>
    <source>
        <strain evidence="2 3">67B17</strain>
    </source>
</reference>
<evidence type="ECO:0000313" key="3">
    <source>
        <dbReference type="Proteomes" id="UP000479241"/>
    </source>
</evidence>